<evidence type="ECO:0000256" key="4">
    <source>
        <dbReference type="ARBA" id="ARBA00022827"/>
    </source>
</evidence>
<dbReference type="STRING" id="1849968.A8C32_15005"/>
<keyword evidence="3" id="KW-0285">Flavoprotein</keyword>
<evidence type="ECO:0000259" key="7">
    <source>
        <dbReference type="Pfam" id="PF05199"/>
    </source>
</evidence>
<dbReference type="SUPFAM" id="SSF51905">
    <property type="entry name" value="FAD/NAD(P)-binding domain"/>
    <property type="match status" value="1"/>
</dbReference>
<name>A0A1E5T9J9_9FLAO</name>
<dbReference type="InterPro" id="IPR000172">
    <property type="entry name" value="GMC_OxRdtase_N"/>
</dbReference>
<dbReference type="InterPro" id="IPR051473">
    <property type="entry name" value="P2Ox-like"/>
</dbReference>
<feature type="domain" description="Glucose-methanol-choline oxidoreductase C-terminal" evidence="7">
    <location>
        <begin position="474"/>
        <end position="604"/>
    </location>
</feature>
<comment type="similarity">
    <text evidence="2">Belongs to the GMC oxidoreductase family.</text>
</comment>
<evidence type="ECO:0000256" key="1">
    <source>
        <dbReference type="ARBA" id="ARBA00001974"/>
    </source>
</evidence>
<reference evidence="8 9" key="1">
    <citation type="submission" date="2016-05" db="EMBL/GenBank/DDBJ databases">
        <title>Draft Genome Sequence of Algibacter sp. Strain SK-16 Isolated from the Surface Water of Aburatsubo Inlet.</title>
        <authorList>
            <person name="Wong S.-K."/>
            <person name="Yoshizawa S."/>
            <person name="Nakajima Y."/>
            <person name="Ogura Y."/>
            <person name="Tetsuya H."/>
            <person name="Hamasaki K."/>
        </authorList>
    </citation>
    <scope>NUCLEOTIDE SEQUENCE [LARGE SCALE GENOMIC DNA]</scope>
    <source>
        <strain evidence="8 9">SK-16</strain>
    </source>
</reference>
<dbReference type="GO" id="GO:0016614">
    <property type="term" value="F:oxidoreductase activity, acting on CH-OH group of donors"/>
    <property type="evidence" value="ECO:0007669"/>
    <property type="project" value="InterPro"/>
</dbReference>
<protein>
    <submittedName>
        <fullName evidence="8">Dehydrogenase</fullName>
    </submittedName>
</protein>
<evidence type="ECO:0000313" key="8">
    <source>
        <dbReference type="EMBL" id="OEK08065.1"/>
    </source>
</evidence>
<dbReference type="InterPro" id="IPR036188">
    <property type="entry name" value="FAD/NAD-bd_sf"/>
</dbReference>
<dbReference type="PANTHER" id="PTHR42784">
    <property type="entry name" value="PYRANOSE 2-OXIDASE"/>
    <property type="match status" value="1"/>
</dbReference>
<dbReference type="Pfam" id="PF00732">
    <property type="entry name" value="GMC_oxred_N"/>
    <property type="match status" value="1"/>
</dbReference>
<comment type="cofactor">
    <cofactor evidence="1">
        <name>FAD</name>
        <dbReference type="ChEBI" id="CHEBI:57692"/>
    </cofactor>
</comment>
<organism evidence="8 9">
    <name type="scientific">Flavivirga aquatica</name>
    <dbReference type="NCBI Taxonomy" id="1849968"/>
    <lineage>
        <taxon>Bacteria</taxon>
        <taxon>Pseudomonadati</taxon>
        <taxon>Bacteroidota</taxon>
        <taxon>Flavobacteriia</taxon>
        <taxon>Flavobacteriales</taxon>
        <taxon>Flavobacteriaceae</taxon>
        <taxon>Flavivirga</taxon>
    </lineage>
</organism>
<dbReference type="Pfam" id="PF05199">
    <property type="entry name" value="GMC_oxred_C"/>
    <property type="match status" value="1"/>
</dbReference>
<dbReference type="AlphaFoldDB" id="A0A1E5T9J9"/>
<dbReference type="EMBL" id="MDJD01000043">
    <property type="protein sequence ID" value="OEK08065.1"/>
    <property type="molecule type" value="Genomic_DNA"/>
</dbReference>
<proteinExistence type="inferred from homology"/>
<evidence type="ECO:0000256" key="5">
    <source>
        <dbReference type="ARBA" id="ARBA00023002"/>
    </source>
</evidence>
<evidence type="ECO:0000256" key="3">
    <source>
        <dbReference type="ARBA" id="ARBA00022630"/>
    </source>
</evidence>
<dbReference type="OrthoDB" id="9787779at2"/>
<dbReference type="InterPro" id="IPR007867">
    <property type="entry name" value="GMC_OxRtase_C"/>
</dbReference>
<evidence type="ECO:0000259" key="6">
    <source>
        <dbReference type="Pfam" id="PF00732"/>
    </source>
</evidence>
<keyword evidence="5" id="KW-0560">Oxidoreductase</keyword>
<sequence length="629" mass="69649">MRHKQKVVDHKTALNKEYDAVIVGSGISGSIVAKELSQKGYSVLILEAGPGKDLTISGYEKYINQFYSAVSKDNNAPYKRNPNAPMPRSVDVKKLEPGKPNTDSYLVQNGPFISDFTYSRVVGGTTMHFESKTPRMLPEDFNILTRYGHGLDWPMEYEDLMPYYRKAEFEMGVSGDVSSQTFSNEKAYEDDYVFPMLEMPPSYLDQCVAKDLDGTEINVAGETKTLKIRTFPQGRNGIPNNDYKKFNNGELFKPVGAVSEHQAEEGERCQGNNNCTPICPVQAKYDARKTLAKALENGGVDILPQTVASRVVIDPVTQKVSAIVYKSYEDINSEKHTTGTITANLFILAANAVENARLMLASGLNGSSDLMGRNLMDHPYILTWALLPEVAGTTRGTICTSGISDIRNGDFRKEQAAFAVDIHNDGWGWATGSPNTNLEDIVDNKNKFGKELRNELVHQISKQLLLANMVEMMPEPSNRITVDPKYVDRLGNPRPIVTMHLPEYTMKGIAFARQMSRQIFQRLGAEDYSTYSTEDYGYVEYKGEGYAIRGGNHLAGTHVMGTDPSNSVVDANQKSWDHSNLYLVGAGSMPTIGSSNTTLTMAALCFKSIDAMVNDLKELQASKQTSKQL</sequence>
<dbReference type="Pfam" id="PF13450">
    <property type="entry name" value="NAD_binding_8"/>
    <property type="match status" value="1"/>
</dbReference>
<comment type="caution">
    <text evidence="8">The sequence shown here is derived from an EMBL/GenBank/DDBJ whole genome shotgun (WGS) entry which is preliminary data.</text>
</comment>
<dbReference type="GO" id="GO:0050660">
    <property type="term" value="F:flavin adenine dinucleotide binding"/>
    <property type="evidence" value="ECO:0007669"/>
    <property type="project" value="InterPro"/>
</dbReference>
<dbReference type="Gene3D" id="3.50.50.60">
    <property type="entry name" value="FAD/NAD(P)-binding domain"/>
    <property type="match status" value="2"/>
</dbReference>
<evidence type="ECO:0000313" key="9">
    <source>
        <dbReference type="Proteomes" id="UP000095713"/>
    </source>
</evidence>
<keyword evidence="9" id="KW-1185">Reference proteome</keyword>
<dbReference type="Proteomes" id="UP000095713">
    <property type="component" value="Unassembled WGS sequence"/>
</dbReference>
<gene>
    <name evidence="8" type="ORF">A8C32_15005</name>
</gene>
<dbReference type="PANTHER" id="PTHR42784:SF1">
    <property type="entry name" value="PYRANOSE 2-OXIDASE"/>
    <property type="match status" value="1"/>
</dbReference>
<accession>A0A1E5T9J9</accession>
<evidence type="ECO:0000256" key="2">
    <source>
        <dbReference type="ARBA" id="ARBA00010790"/>
    </source>
</evidence>
<feature type="domain" description="Glucose-methanol-choline oxidoreductase N-terminal" evidence="6">
    <location>
        <begin position="267"/>
        <end position="379"/>
    </location>
</feature>
<keyword evidence="4" id="KW-0274">FAD</keyword>